<feature type="transmembrane region" description="Helical" evidence="6">
    <location>
        <begin position="6"/>
        <end position="26"/>
    </location>
</feature>
<feature type="transmembrane region" description="Helical" evidence="6">
    <location>
        <begin position="70"/>
        <end position="89"/>
    </location>
</feature>
<keyword evidence="5 6" id="KW-0472">Membrane</keyword>
<evidence type="ECO:0000313" key="8">
    <source>
        <dbReference type="Proteomes" id="UP001055167"/>
    </source>
</evidence>
<evidence type="ECO:0000256" key="1">
    <source>
        <dbReference type="ARBA" id="ARBA00004141"/>
    </source>
</evidence>
<dbReference type="PANTHER" id="PTHR31632:SF2">
    <property type="entry name" value="PLASMA MEMBRANE IRON PERMEASE"/>
    <property type="match status" value="1"/>
</dbReference>
<protein>
    <submittedName>
        <fullName evidence="7">Ferrous iron permease EfeU</fullName>
    </submittedName>
</protein>
<reference evidence="7" key="1">
    <citation type="journal article" date="2021" name="Front. Microbiol.">
        <title>Comprehensive Comparative Genomics and Phenotyping of Methylobacterium Species.</title>
        <authorList>
            <person name="Alessa O."/>
            <person name="Ogura Y."/>
            <person name="Fujitani Y."/>
            <person name="Takami H."/>
            <person name="Hayashi T."/>
            <person name="Sahin N."/>
            <person name="Tani A."/>
        </authorList>
    </citation>
    <scope>NUCLEOTIDE SEQUENCE</scope>
    <source>
        <strain evidence="7">KCTC 52305</strain>
    </source>
</reference>
<feature type="transmembrane region" description="Helical" evidence="6">
    <location>
        <begin position="38"/>
        <end position="58"/>
    </location>
</feature>
<comment type="subcellular location">
    <subcellularLocation>
        <location evidence="1">Membrane</location>
        <topology evidence="1">Multi-pass membrane protein</topology>
    </subcellularLocation>
</comment>
<evidence type="ECO:0000256" key="2">
    <source>
        <dbReference type="ARBA" id="ARBA00008333"/>
    </source>
</evidence>
<dbReference type="Proteomes" id="UP001055167">
    <property type="component" value="Unassembled WGS sequence"/>
</dbReference>
<evidence type="ECO:0000313" key="7">
    <source>
        <dbReference type="EMBL" id="GJD47863.1"/>
    </source>
</evidence>
<feature type="transmembrane region" description="Helical" evidence="6">
    <location>
        <begin position="101"/>
        <end position="125"/>
    </location>
</feature>
<evidence type="ECO:0000256" key="3">
    <source>
        <dbReference type="ARBA" id="ARBA00022692"/>
    </source>
</evidence>
<proteinExistence type="inferred from homology"/>
<evidence type="ECO:0000256" key="6">
    <source>
        <dbReference type="SAM" id="Phobius"/>
    </source>
</evidence>
<feature type="transmembrane region" description="Helical" evidence="6">
    <location>
        <begin position="245"/>
        <end position="263"/>
    </location>
</feature>
<dbReference type="Pfam" id="PF03239">
    <property type="entry name" value="FTR1"/>
    <property type="match status" value="1"/>
</dbReference>
<feature type="transmembrane region" description="Helical" evidence="6">
    <location>
        <begin position="145"/>
        <end position="165"/>
    </location>
</feature>
<dbReference type="EMBL" id="BPQH01000002">
    <property type="protein sequence ID" value="GJD47863.1"/>
    <property type="molecule type" value="Genomic_DNA"/>
</dbReference>
<keyword evidence="8" id="KW-1185">Reference proteome</keyword>
<dbReference type="InterPro" id="IPR004923">
    <property type="entry name" value="FTR1/Fip1/EfeU"/>
</dbReference>
<dbReference type="PANTHER" id="PTHR31632">
    <property type="entry name" value="IRON TRANSPORTER FTH1"/>
    <property type="match status" value="1"/>
</dbReference>
<comment type="caution">
    <text evidence="7">The sequence shown here is derived from an EMBL/GenBank/DDBJ whole genome shotgun (WGS) entry which is preliminary data.</text>
</comment>
<dbReference type="NCBIfam" id="NF041756">
    <property type="entry name" value="EfeU"/>
    <property type="match status" value="1"/>
</dbReference>
<sequence>MLIAFLIMLREGIEAALIVGIIAGYLAQTGRQAWMPAVWAGVALAILLCLCLGVALQALGAEFPQKQQEMVEGVIALLAAGMLSGMVFWMRKAARSVRTELHGAVDAALDRGGLALAVMAFLAVGREGLESVFFLLATVQQDVGWGVPAGALLGLLAAALVGAGIARGGVRLDLRRFFRWTGAFILFVAAGLLAGALRAFHEAGLWNHLQATAFDASHVLPADSVAGTLLTGIFGYQEAPAWGEVLVYLGFLVPSLWAFLATARPPAAVPRHA</sequence>
<organism evidence="7 8">
    <name type="scientific">Methylobacterium crusticola</name>
    <dbReference type="NCBI Taxonomy" id="1697972"/>
    <lineage>
        <taxon>Bacteria</taxon>
        <taxon>Pseudomonadati</taxon>
        <taxon>Pseudomonadota</taxon>
        <taxon>Alphaproteobacteria</taxon>
        <taxon>Hyphomicrobiales</taxon>
        <taxon>Methylobacteriaceae</taxon>
        <taxon>Methylobacterium</taxon>
    </lineage>
</organism>
<evidence type="ECO:0000256" key="5">
    <source>
        <dbReference type="ARBA" id="ARBA00023136"/>
    </source>
</evidence>
<keyword evidence="4 6" id="KW-1133">Transmembrane helix</keyword>
<reference evidence="7" key="2">
    <citation type="submission" date="2021-08" db="EMBL/GenBank/DDBJ databases">
        <authorList>
            <person name="Tani A."/>
            <person name="Ola A."/>
            <person name="Ogura Y."/>
            <person name="Katsura K."/>
            <person name="Hayashi T."/>
        </authorList>
    </citation>
    <scope>NUCLEOTIDE SEQUENCE</scope>
    <source>
        <strain evidence="7">KCTC 52305</strain>
    </source>
</reference>
<feature type="transmembrane region" description="Helical" evidence="6">
    <location>
        <begin position="177"/>
        <end position="200"/>
    </location>
</feature>
<accession>A0ABQ4QRE3</accession>
<dbReference type="RefSeq" id="WP_128563889.1">
    <property type="nucleotide sequence ID" value="NZ_BPQH01000002.1"/>
</dbReference>
<gene>
    <name evidence="7" type="primary">efeU_1</name>
    <name evidence="7" type="ORF">OPKNFCMD_0575</name>
</gene>
<evidence type="ECO:0000256" key="4">
    <source>
        <dbReference type="ARBA" id="ARBA00022989"/>
    </source>
</evidence>
<comment type="similarity">
    <text evidence="2">Belongs to the oxidase-dependent Fe transporter (OFeT) (TC 9.A.10.1) family.</text>
</comment>
<name>A0ABQ4QRE3_9HYPH</name>
<keyword evidence="3 6" id="KW-0812">Transmembrane</keyword>